<name>A0AAN6XD40_9PEZI</name>
<dbReference type="Proteomes" id="UP001303160">
    <property type="component" value="Unassembled WGS sequence"/>
</dbReference>
<evidence type="ECO:0000259" key="2">
    <source>
        <dbReference type="PROSITE" id="PS50837"/>
    </source>
</evidence>
<dbReference type="PROSITE" id="PS50837">
    <property type="entry name" value="NACHT"/>
    <property type="match status" value="1"/>
</dbReference>
<reference evidence="3" key="1">
    <citation type="journal article" date="2023" name="Mol. Phylogenet. Evol.">
        <title>Genome-scale phylogeny and comparative genomics of the fungal order Sordariales.</title>
        <authorList>
            <person name="Hensen N."/>
            <person name="Bonometti L."/>
            <person name="Westerberg I."/>
            <person name="Brannstrom I.O."/>
            <person name="Guillou S."/>
            <person name="Cros-Aarteil S."/>
            <person name="Calhoun S."/>
            <person name="Haridas S."/>
            <person name="Kuo A."/>
            <person name="Mondo S."/>
            <person name="Pangilinan J."/>
            <person name="Riley R."/>
            <person name="LaButti K."/>
            <person name="Andreopoulos B."/>
            <person name="Lipzen A."/>
            <person name="Chen C."/>
            <person name="Yan M."/>
            <person name="Daum C."/>
            <person name="Ng V."/>
            <person name="Clum A."/>
            <person name="Steindorff A."/>
            <person name="Ohm R.A."/>
            <person name="Martin F."/>
            <person name="Silar P."/>
            <person name="Natvig D.O."/>
            <person name="Lalanne C."/>
            <person name="Gautier V."/>
            <person name="Ament-Velasquez S.L."/>
            <person name="Kruys A."/>
            <person name="Hutchinson M.I."/>
            <person name="Powell A.J."/>
            <person name="Barry K."/>
            <person name="Miller A.N."/>
            <person name="Grigoriev I.V."/>
            <person name="Debuchy R."/>
            <person name="Gladieux P."/>
            <person name="Hiltunen Thoren M."/>
            <person name="Johannesson H."/>
        </authorList>
    </citation>
    <scope>NUCLEOTIDE SEQUENCE</scope>
    <source>
        <strain evidence="3">CBS 315.58</strain>
    </source>
</reference>
<dbReference type="InterPro" id="IPR056884">
    <property type="entry name" value="NPHP3-like_N"/>
</dbReference>
<protein>
    <submittedName>
        <fullName evidence="3">NACHT domain-containing protein</fullName>
    </submittedName>
</protein>
<dbReference type="EMBL" id="MU863968">
    <property type="protein sequence ID" value="KAK4197210.1"/>
    <property type="molecule type" value="Genomic_DNA"/>
</dbReference>
<dbReference type="InterPro" id="IPR027417">
    <property type="entry name" value="P-loop_NTPase"/>
</dbReference>
<feature type="non-terminal residue" evidence="3">
    <location>
        <position position="907"/>
    </location>
</feature>
<dbReference type="SUPFAM" id="SSF52540">
    <property type="entry name" value="P-loop containing nucleoside triphosphate hydrolases"/>
    <property type="match status" value="1"/>
</dbReference>
<dbReference type="Gene3D" id="3.40.50.300">
    <property type="entry name" value="P-loop containing nucleotide triphosphate hydrolases"/>
    <property type="match status" value="1"/>
</dbReference>
<proteinExistence type="predicted"/>
<dbReference type="InterPro" id="IPR007111">
    <property type="entry name" value="NACHT_NTPase"/>
</dbReference>
<dbReference type="InterPro" id="IPR031359">
    <property type="entry name" value="NACHT_N"/>
</dbReference>
<dbReference type="PANTHER" id="PTHR10039">
    <property type="entry name" value="AMELOGENIN"/>
    <property type="match status" value="1"/>
</dbReference>
<dbReference type="Pfam" id="PF24883">
    <property type="entry name" value="NPHP3_N"/>
    <property type="match status" value="1"/>
</dbReference>
<comment type="caution">
    <text evidence="3">The sequence shown here is derived from an EMBL/GenBank/DDBJ whole genome shotgun (WGS) entry which is preliminary data.</text>
</comment>
<evidence type="ECO:0000256" key="1">
    <source>
        <dbReference type="ARBA" id="ARBA00022737"/>
    </source>
</evidence>
<accession>A0AAN6XD40</accession>
<feature type="domain" description="NACHT" evidence="2">
    <location>
        <begin position="386"/>
        <end position="533"/>
    </location>
</feature>
<organism evidence="3 4">
    <name type="scientific">Triangularia verruculosa</name>
    <dbReference type="NCBI Taxonomy" id="2587418"/>
    <lineage>
        <taxon>Eukaryota</taxon>
        <taxon>Fungi</taxon>
        <taxon>Dikarya</taxon>
        <taxon>Ascomycota</taxon>
        <taxon>Pezizomycotina</taxon>
        <taxon>Sordariomycetes</taxon>
        <taxon>Sordariomycetidae</taxon>
        <taxon>Sordariales</taxon>
        <taxon>Podosporaceae</taxon>
        <taxon>Triangularia</taxon>
    </lineage>
</organism>
<dbReference type="Pfam" id="PF17100">
    <property type="entry name" value="NACHT_N"/>
    <property type="match status" value="1"/>
</dbReference>
<keyword evidence="4" id="KW-1185">Reference proteome</keyword>
<sequence>MTPPTPYPDTCSESVVLNLGHVVKKYRTARKVTSHAAVPTSDQLCDQPMLSSPDNALVQAQLPSLPASSSPPAAVCNVSLPPADKTPLINATFLTTAEQFWDRAYDALKTENPKLVDSYEKILSRYLDGDTGIQDDPDTRRKQMKQVIDVGLDRTSKEASLKERVGTAMDIISTAKATISLAIQNVPQASLPWAATCIALEMLANPIESARSSREGISRVIMMMDWYWSLTQPLLKRNETSHDAGHLPQMKEQLGAQIVELYKALLSYQITFVCYCYRHRGYAFLRDLINLDDWENKMEEVVDVETRVRQSFKAYTALQMTMRLEELVTSQKTDQDKQCLQDLWCTDPRVDKTRIEDTKGGLLVGSYAWILGSPQFQQWRDHSERRLLWIKGDPGKGKTMLLCGIIDELQRMSAGSDDTCLAWFFCQATDRRINSATSVLRGLIYMLTKQYPLLISHLREKYDDAGKDLFEGANACFALSKLLANMLQDPTVGTTYLVIDALDECTNDLPMLLDFFARSSSSMPHVKWLISSRNELHIEQKLRTLQDQARLSLELKQTAAHVTDAVNSYIEKKISHVYSDRPELQQKVRGILREKANGTFLWVSLVCQELDSADSLDPLSVVEDVPSGLYELYDRMMKKLPIKSRDTCRQFLSFTTLAFRPLHFAEAACLLRLPSSTGAPLQAIQRLVAMCGSFLTIQDDRVYLIHQSAKDYLSSCESGLFLSGEAAIHGEITLRSLEILKKVLHRDMYQLRKPGFSIDNVKTPSPDPLIAARYSAVYWTEHLLACGPGGSGLYLQDKGIVHTFFHEKFLYWLEALSLLRYAPKAVIALKAIQNLTSASTSPHLLEFLDDTYRFTLNHRIIDTYPLQLYSSALVFSPTCSIVRQLFSHEEPNWMVQKPEVEAGWDAY</sequence>
<dbReference type="AlphaFoldDB" id="A0AAN6XD40"/>
<dbReference type="FunFam" id="3.40.50.300:FF:001638">
    <property type="entry name" value="NACHT and WD40 domain protein"/>
    <property type="match status" value="1"/>
</dbReference>
<keyword evidence="1" id="KW-0677">Repeat</keyword>
<dbReference type="PANTHER" id="PTHR10039:SF17">
    <property type="entry name" value="FUNGAL STAND N-TERMINAL GOODBYE DOMAIN-CONTAINING PROTEIN-RELATED"/>
    <property type="match status" value="1"/>
</dbReference>
<evidence type="ECO:0000313" key="4">
    <source>
        <dbReference type="Proteomes" id="UP001303160"/>
    </source>
</evidence>
<evidence type="ECO:0000313" key="3">
    <source>
        <dbReference type="EMBL" id="KAK4197210.1"/>
    </source>
</evidence>
<reference evidence="3" key="2">
    <citation type="submission" date="2023-05" db="EMBL/GenBank/DDBJ databases">
        <authorList>
            <consortium name="Lawrence Berkeley National Laboratory"/>
            <person name="Steindorff A."/>
            <person name="Hensen N."/>
            <person name="Bonometti L."/>
            <person name="Westerberg I."/>
            <person name="Brannstrom I.O."/>
            <person name="Guillou S."/>
            <person name="Cros-Aarteil S."/>
            <person name="Calhoun S."/>
            <person name="Haridas S."/>
            <person name="Kuo A."/>
            <person name="Mondo S."/>
            <person name="Pangilinan J."/>
            <person name="Riley R."/>
            <person name="Labutti K."/>
            <person name="Andreopoulos B."/>
            <person name="Lipzen A."/>
            <person name="Chen C."/>
            <person name="Yanf M."/>
            <person name="Daum C."/>
            <person name="Ng V."/>
            <person name="Clum A."/>
            <person name="Ohm R."/>
            <person name="Martin F."/>
            <person name="Silar P."/>
            <person name="Natvig D."/>
            <person name="Lalanne C."/>
            <person name="Gautier V."/>
            <person name="Ament-Velasquez S.L."/>
            <person name="Kruys A."/>
            <person name="Hutchinson M.I."/>
            <person name="Powell A.J."/>
            <person name="Barry K."/>
            <person name="Miller A.N."/>
            <person name="Grigoriev I.V."/>
            <person name="Debuchy R."/>
            <person name="Gladieux P."/>
            <person name="Thoren M.H."/>
            <person name="Johannesson H."/>
        </authorList>
    </citation>
    <scope>NUCLEOTIDE SEQUENCE</scope>
    <source>
        <strain evidence="3">CBS 315.58</strain>
    </source>
</reference>
<gene>
    <name evidence="3" type="ORF">QBC40DRAFT_342181</name>
</gene>